<evidence type="ECO:0000313" key="1">
    <source>
        <dbReference type="EMBL" id="QJA63893.1"/>
    </source>
</evidence>
<gene>
    <name evidence="2" type="ORF">MM415A00502_0028</name>
    <name evidence="1" type="ORF">MM415B00571_0039</name>
</gene>
<sequence length="108" mass="11451">MKHTELPWKVSRGAQNHAFSIESGSRTIALILYVPGKVLTIAGRVEEANAALIIEAVNNHHALKHACKLALDALTTTYENGKGVVDAQVALHAFGNLKAALDAAGKEV</sequence>
<protein>
    <submittedName>
        <fullName evidence="2">Uncharacterized protein</fullName>
    </submittedName>
</protein>
<evidence type="ECO:0000313" key="2">
    <source>
        <dbReference type="EMBL" id="QJA81704.1"/>
    </source>
</evidence>
<organism evidence="2">
    <name type="scientific">viral metagenome</name>
    <dbReference type="NCBI Taxonomy" id="1070528"/>
    <lineage>
        <taxon>unclassified sequences</taxon>
        <taxon>metagenomes</taxon>
        <taxon>organismal metagenomes</taxon>
    </lineage>
</organism>
<accession>A0A6M3KJA5</accession>
<dbReference type="EMBL" id="MT142467">
    <property type="protein sequence ID" value="QJA81704.1"/>
    <property type="molecule type" value="Genomic_DNA"/>
</dbReference>
<name>A0A6M3KJA5_9ZZZZ</name>
<dbReference type="AlphaFoldDB" id="A0A6M3KJA5"/>
<proteinExistence type="predicted"/>
<dbReference type="EMBL" id="MT141508">
    <property type="protein sequence ID" value="QJA63893.1"/>
    <property type="molecule type" value="Genomic_DNA"/>
</dbReference>
<reference evidence="2" key="1">
    <citation type="submission" date="2020-03" db="EMBL/GenBank/DDBJ databases">
        <title>The deep terrestrial virosphere.</title>
        <authorList>
            <person name="Holmfeldt K."/>
            <person name="Nilsson E."/>
            <person name="Simone D."/>
            <person name="Lopez-Fernandez M."/>
            <person name="Wu X."/>
            <person name="de Brujin I."/>
            <person name="Lundin D."/>
            <person name="Andersson A."/>
            <person name="Bertilsson S."/>
            <person name="Dopson M."/>
        </authorList>
    </citation>
    <scope>NUCLEOTIDE SEQUENCE</scope>
    <source>
        <strain evidence="2">MM415A00502</strain>
        <strain evidence="1">MM415B00571</strain>
    </source>
</reference>